<keyword evidence="5" id="KW-0633">Potassium transport</keyword>
<evidence type="ECO:0000313" key="19">
    <source>
        <dbReference type="Proteomes" id="UP000192223"/>
    </source>
</evidence>
<evidence type="ECO:0000259" key="18">
    <source>
        <dbReference type="Pfam" id="PF01699"/>
    </source>
</evidence>
<feature type="transmembrane region" description="Helical" evidence="17">
    <location>
        <begin position="308"/>
        <end position="328"/>
    </location>
</feature>
<dbReference type="STRING" id="224129.A0A1W4WQZ2"/>
<keyword evidence="6" id="KW-0109">Calcium transport</keyword>
<dbReference type="GO" id="GO:0006874">
    <property type="term" value="P:intracellular calcium ion homeostasis"/>
    <property type="evidence" value="ECO:0007669"/>
    <property type="project" value="TreeGrafter"/>
</dbReference>
<dbReference type="InParanoid" id="A0A1W4WQZ2"/>
<evidence type="ECO:0000256" key="2">
    <source>
        <dbReference type="ARBA" id="ARBA00005364"/>
    </source>
</evidence>
<dbReference type="PANTHER" id="PTHR10846">
    <property type="entry name" value="SODIUM/POTASSIUM/CALCIUM EXCHANGER"/>
    <property type="match status" value="1"/>
</dbReference>
<feature type="transmembrane region" description="Helical" evidence="17">
    <location>
        <begin position="85"/>
        <end position="104"/>
    </location>
</feature>
<keyword evidence="19" id="KW-1185">Reference proteome</keyword>
<evidence type="ECO:0000256" key="9">
    <source>
        <dbReference type="ARBA" id="ARBA00022837"/>
    </source>
</evidence>
<feature type="transmembrane region" description="Helical" evidence="17">
    <location>
        <begin position="448"/>
        <end position="468"/>
    </location>
</feature>
<dbReference type="Pfam" id="PF01699">
    <property type="entry name" value="Na_Ca_ex"/>
    <property type="match status" value="2"/>
</dbReference>
<evidence type="ECO:0000256" key="13">
    <source>
        <dbReference type="ARBA" id="ARBA00023053"/>
    </source>
</evidence>
<organism evidence="19 20">
    <name type="scientific">Agrilus planipennis</name>
    <name type="common">Emerald ash borer</name>
    <name type="synonym">Agrilus marcopoli</name>
    <dbReference type="NCBI Taxonomy" id="224129"/>
    <lineage>
        <taxon>Eukaryota</taxon>
        <taxon>Metazoa</taxon>
        <taxon>Ecdysozoa</taxon>
        <taxon>Arthropoda</taxon>
        <taxon>Hexapoda</taxon>
        <taxon>Insecta</taxon>
        <taxon>Pterygota</taxon>
        <taxon>Neoptera</taxon>
        <taxon>Endopterygota</taxon>
        <taxon>Coleoptera</taxon>
        <taxon>Polyphaga</taxon>
        <taxon>Elateriformia</taxon>
        <taxon>Buprestoidea</taxon>
        <taxon>Buprestidae</taxon>
        <taxon>Agrilinae</taxon>
        <taxon>Agrilus</taxon>
    </lineage>
</organism>
<dbReference type="OrthoDB" id="2127281at2759"/>
<evidence type="ECO:0000256" key="1">
    <source>
        <dbReference type="ARBA" id="ARBA00004141"/>
    </source>
</evidence>
<sequence length="510" mass="56735">MAMILRTRFRKYVRSVRAAMFMGAVLVYFFSASSSQKLQTDIKDESLTFTSRHLLATKSNASCIPPAVDDFPSDGFTRADRRQGWIALHIIGSFYCFMLLASVCDDFFVPSVKKLCRKLRLSDDVAGATFMAIASSSPELFINSVGTFVTEGDIGLGTIVGSAVFNLLFVPACCGLIANSVLQLELWPITRDSLMYAVSVIALFLALRDGKIDFYEATVLLSAYFIYILVMVFNIPIINSFTRLSRVFRRKKKYVEIANETHPLLWVNGKVSVSSSPERDPSTESDITLKDCEDLEESTKIWSWPSNYSVMGQIWWVVTWPVILLLGISVPDCRKHPRVYAITFFMCVVWIGTASYTAAWLITVIGDTLSIPDSVMGLTFLAAGTSVPEAVASVIVVNQGYGAMGLSSVIGSNTFDILVCLGLPWMIKTWQKSTTGAKNYIKIRSSGLPYTVISLLSTLVLLYFTLVVNKLRLDWKCGVVFLFLYLIFLVFACLLELNVFFDVNLPTCAH</sequence>
<comment type="similarity">
    <text evidence="2">Belongs to the Ca(2+):cation antiporter (CaCA) (TC 2.A.19) family. SLC24A subfamily.</text>
</comment>
<evidence type="ECO:0000256" key="5">
    <source>
        <dbReference type="ARBA" id="ARBA00022538"/>
    </source>
</evidence>
<name>A0A1W4WQZ2_AGRPL</name>
<keyword evidence="8" id="KW-0732">Signal</keyword>
<evidence type="ECO:0000256" key="15">
    <source>
        <dbReference type="ARBA" id="ARBA00023136"/>
    </source>
</evidence>
<feature type="transmembrane region" description="Helical" evidence="17">
    <location>
        <begin position="480"/>
        <end position="501"/>
    </location>
</feature>
<keyword evidence="10" id="KW-0769">Symport</keyword>
<feature type="transmembrane region" description="Helical" evidence="17">
    <location>
        <begin position="375"/>
        <end position="397"/>
    </location>
</feature>
<evidence type="ECO:0000256" key="14">
    <source>
        <dbReference type="ARBA" id="ARBA00023065"/>
    </source>
</evidence>
<evidence type="ECO:0000256" key="10">
    <source>
        <dbReference type="ARBA" id="ARBA00022847"/>
    </source>
</evidence>
<dbReference type="InterPro" id="IPR004837">
    <property type="entry name" value="NaCa_Exmemb"/>
</dbReference>
<feature type="transmembrane region" description="Helical" evidence="17">
    <location>
        <begin position="403"/>
        <end position="427"/>
    </location>
</feature>
<proteinExistence type="inferred from homology"/>
<evidence type="ECO:0000256" key="11">
    <source>
        <dbReference type="ARBA" id="ARBA00022958"/>
    </source>
</evidence>
<keyword evidence="11" id="KW-0630">Potassium</keyword>
<dbReference type="NCBIfam" id="TIGR00367">
    <property type="entry name" value="calcium/sodium antiporter"/>
    <property type="match status" value="1"/>
</dbReference>
<keyword evidence="7 17" id="KW-0812">Transmembrane</keyword>
<evidence type="ECO:0000256" key="8">
    <source>
        <dbReference type="ARBA" id="ARBA00022729"/>
    </source>
</evidence>
<evidence type="ECO:0000256" key="12">
    <source>
        <dbReference type="ARBA" id="ARBA00022989"/>
    </source>
</evidence>
<dbReference type="AlphaFoldDB" id="A0A1W4WQZ2"/>
<evidence type="ECO:0000256" key="3">
    <source>
        <dbReference type="ARBA" id="ARBA00022448"/>
    </source>
</evidence>
<keyword evidence="4" id="KW-0050">Antiport</keyword>
<dbReference type="RefSeq" id="XP_018326336.1">
    <property type="nucleotide sequence ID" value="XM_018470834.2"/>
</dbReference>
<keyword evidence="13" id="KW-0915">Sodium</keyword>
<reference evidence="20" key="1">
    <citation type="submission" date="2025-08" db="UniProtKB">
        <authorList>
            <consortium name="RefSeq"/>
        </authorList>
    </citation>
    <scope>IDENTIFICATION</scope>
    <source>
        <tissue evidence="20">Entire body</tissue>
    </source>
</reference>
<feature type="domain" description="Sodium/calcium exchanger membrane region" evidence="18">
    <location>
        <begin position="341"/>
        <end position="493"/>
    </location>
</feature>
<evidence type="ECO:0000256" key="17">
    <source>
        <dbReference type="SAM" id="Phobius"/>
    </source>
</evidence>
<evidence type="ECO:0000256" key="7">
    <source>
        <dbReference type="ARBA" id="ARBA00022692"/>
    </source>
</evidence>
<dbReference type="KEGG" id="apln:108737747"/>
<evidence type="ECO:0000256" key="6">
    <source>
        <dbReference type="ARBA" id="ARBA00022568"/>
    </source>
</evidence>
<dbReference type="Gene3D" id="1.20.1420.30">
    <property type="entry name" value="NCX, central ion-binding region"/>
    <property type="match status" value="2"/>
</dbReference>
<feature type="transmembrane region" description="Helical" evidence="17">
    <location>
        <begin position="154"/>
        <end position="177"/>
    </location>
</feature>
<dbReference type="FunFam" id="1.20.1420.30:FF:000009">
    <property type="entry name" value="sodium/potassium/calcium exchanger 5 isoform X2"/>
    <property type="match status" value="1"/>
</dbReference>
<keyword evidence="9" id="KW-0106">Calcium</keyword>
<feature type="transmembrane region" description="Helical" evidence="17">
    <location>
        <begin position="189"/>
        <end position="207"/>
    </location>
</feature>
<dbReference type="InterPro" id="IPR044880">
    <property type="entry name" value="NCX_ion-bd_dom_sf"/>
</dbReference>
<evidence type="ECO:0000256" key="4">
    <source>
        <dbReference type="ARBA" id="ARBA00022449"/>
    </source>
</evidence>
<accession>A0A1W4WQZ2</accession>
<keyword evidence="16" id="KW-0739">Sodium transport</keyword>
<gene>
    <name evidence="20" type="primary">LOC108737747</name>
</gene>
<dbReference type="GeneID" id="108737747"/>
<keyword evidence="3" id="KW-0813">Transport</keyword>
<keyword evidence="12 17" id="KW-1133">Transmembrane helix</keyword>
<comment type="subcellular location">
    <subcellularLocation>
        <location evidence="1">Membrane</location>
        <topology evidence="1">Multi-pass membrane protein</topology>
    </subcellularLocation>
</comment>
<evidence type="ECO:0000256" key="16">
    <source>
        <dbReference type="ARBA" id="ARBA00023201"/>
    </source>
</evidence>
<keyword evidence="14" id="KW-0406">Ion transport</keyword>
<keyword evidence="15 17" id="KW-0472">Membrane</keyword>
<dbReference type="InterPro" id="IPR004481">
    <property type="entry name" value="K/Na/Ca-exchanger"/>
</dbReference>
<dbReference type="Proteomes" id="UP000192223">
    <property type="component" value="Unplaced"/>
</dbReference>
<dbReference type="PANTHER" id="PTHR10846:SF73">
    <property type="entry name" value="SODIUM_CALCIUM EXCHANGER MEMBRANE REGION DOMAIN-CONTAINING PROTEIN"/>
    <property type="match status" value="1"/>
</dbReference>
<feature type="transmembrane region" description="Helical" evidence="17">
    <location>
        <begin position="219"/>
        <end position="242"/>
    </location>
</feature>
<dbReference type="GO" id="GO:0015293">
    <property type="term" value="F:symporter activity"/>
    <property type="evidence" value="ECO:0007669"/>
    <property type="project" value="UniProtKB-KW"/>
</dbReference>
<protein>
    <submittedName>
        <fullName evidence="20">Sodium/potassium/calcium exchanger 4-like</fullName>
    </submittedName>
</protein>
<dbReference type="GO" id="GO:0008273">
    <property type="term" value="F:calcium, potassium:sodium antiporter activity"/>
    <property type="evidence" value="ECO:0007669"/>
    <property type="project" value="TreeGrafter"/>
</dbReference>
<dbReference type="GO" id="GO:0005262">
    <property type="term" value="F:calcium channel activity"/>
    <property type="evidence" value="ECO:0007669"/>
    <property type="project" value="TreeGrafter"/>
</dbReference>
<feature type="transmembrane region" description="Helical" evidence="17">
    <location>
        <begin position="340"/>
        <end position="363"/>
    </location>
</feature>
<evidence type="ECO:0000313" key="20">
    <source>
        <dbReference type="RefSeq" id="XP_018326336.1"/>
    </source>
</evidence>
<feature type="domain" description="Sodium/calcium exchanger membrane region" evidence="18">
    <location>
        <begin position="90"/>
        <end position="232"/>
    </location>
</feature>
<feature type="transmembrane region" description="Helical" evidence="17">
    <location>
        <begin position="12"/>
        <end position="31"/>
    </location>
</feature>
<dbReference type="GO" id="GO:0005886">
    <property type="term" value="C:plasma membrane"/>
    <property type="evidence" value="ECO:0007669"/>
    <property type="project" value="TreeGrafter"/>
</dbReference>